<protein>
    <recommendedName>
        <fullName evidence="4">DUF11 domain-containing protein</fullName>
    </recommendedName>
</protein>
<dbReference type="Proteomes" id="UP001218170">
    <property type="component" value="Unassembled WGS sequence"/>
</dbReference>
<evidence type="ECO:0000313" key="2">
    <source>
        <dbReference type="EMBL" id="MDD7963461.1"/>
    </source>
</evidence>
<accession>A0ABT5SKU7</accession>
<dbReference type="Gene3D" id="2.160.20.10">
    <property type="entry name" value="Single-stranded right-handed beta-helix, Pectin lyase-like"/>
    <property type="match status" value="1"/>
</dbReference>
<dbReference type="EMBL" id="JAQZCI010000005">
    <property type="protein sequence ID" value="MDD7963461.1"/>
    <property type="molecule type" value="Genomic_DNA"/>
</dbReference>
<keyword evidence="3" id="KW-1185">Reference proteome</keyword>
<evidence type="ECO:0000256" key="1">
    <source>
        <dbReference type="SAM" id="MobiDB-lite"/>
    </source>
</evidence>
<evidence type="ECO:0000313" key="3">
    <source>
        <dbReference type="Proteomes" id="UP001218170"/>
    </source>
</evidence>
<evidence type="ECO:0008006" key="4">
    <source>
        <dbReference type="Google" id="ProtNLM"/>
    </source>
</evidence>
<feature type="region of interest" description="Disordered" evidence="1">
    <location>
        <begin position="1"/>
        <end position="20"/>
    </location>
</feature>
<dbReference type="InterPro" id="IPR011050">
    <property type="entry name" value="Pectin_lyase_fold/virulence"/>
</dbReference>
<sequence length="941" mass="98290">MKRRDKNADATSRSRGSAPHRWRRLAAAITTAAAVVGGSLVVAASAQAATHTFFVDSLDGSASAAGVNVGNGVCETAAGTCTMRAAIEEANALNLPKGSVTITVADGLTGNIDALNAAAARMQNSRVSNQDAAAHFEITAPVIIDLDNRVTMQTSADTAAALFHVNGPDVEFRNMRQILSGETSIVTGPQTRGFLLDGGETSTERNYFPERFMVIREGASDITVRNYRIQGFYHAANATGIFYVNAQNDTPIRNVRIENVQIAYPTATTCNASNGSGCRTDIVQFLPRNRNVVLDGFTFTNSFVSNLTNRDAFPFSRGTAATSVTASNIDISNNSFINAQGSGTGVNNAFITLPFGPMAGENRIVGNEFVRATSGQTFAISWNGTTTSGSAGNLRIAENYFDGYSATSVSLTNTGDVTVEKNTFGARSASQARPAITEETRTAATTLVVNNTNANGQIGTWFPTSDAAVLTGAAPSGLIPTVSPLGDGVPVCLATLEVSAPTSGNIPAGPVDLDAYWTGDRTAEVYLGRAEAVTGGSAQIELRLPVGPQTFPTTEVGGSQQVTIVEDQTGAASGYIRLQTRSATGQTSQYSRIVGFSGNCMPALTIEQAEGQNDPTLARDLHFTVTSSLPLDPASVSAASLDLAASPVDETIDAERLNPRVTSVTAVDGSENREFLVVARVDDSARVEAAIPAERVTSVGGLPNHAAATGEDDAIVFINPIAVRPSDFTLVTGDPTGQQYVFDLRVGAPAVASPLLFSSELDQDGVNHGVSISQTDPTIAVGEARSEAVRVVAEAGDVAANTPVSITTTLRSEDANYDQLVVQPVTVRLFSTDPAIRIDKRAFVDVTDTSSPEAIMATGTEAFSGTRLTDGQAVCFVYTVTNISSDDWTTVLADVVVTDTDRRLGDDGVIGTIGKIEIGQSARLSACTSLIPIDTTVGGLS</sequence>
<proteinExistence type="predicted"/>
<comment type="caution">
    <text evidence="2">The sequence shown here is derived from an EMBL/GenBank/DDBJ whole genome shotgun (WGS) entry which is preliminary data.</text>
</comment>
<dbReference type="SUPFAM" id="SSF51126">
    <property type="entry name" value="Pectin lyase-like"/>
    <property type="match status" value="1"/>
</dbReference>
<organism evidence="2 3">
    <name type="scientific">Microbacterium thalli</name>
    <dbReference type="NCBI Taxonomy" id="3027921"/>
    <lineage>
        <taxon>Bacteria</taxon>
        <taxon>Bacillati</taxon>
        <taxon>Actinomycetota</taxon>
        <taxon>Actinomycetes</taxon>
        <taxon>Micrococcales</taxon>
        <taxon>Microbacteriaceae</taxon>
        <taxon>Microbacterium</taxon>
    </lineage>
</organism>
<dbReference type="RefSeq" id="WP_274264984.1">
    <property type="nucleotide sequence ID" value="NZ_JAQZCI010000005.1"/>
</dbReference>
<name>A0ABT5SKU7_9MICO</name>
<dbReference type="InterPro" id="IPR012334">
    <property type="entry name" value="Pectin_lyas_fold"/>
</dbReference>
<reference evidence="2 3" key="1">
    <citation type="submission" date="2023-02" db="EMBL/GenBank/DDBJ databases">
        <title>Study of novel species of the Microbacterium genus.</title>
        <authorList>
            <person name="Arroyo-Herrera I."/>
            <person name="Roman-Ponce B."/>
            <person name="Vasquez-Murrieta M.S."/>
        </authorList>
    </citation>
    <scope>NUCLEOTIDE SEQUENCE [LARGE SCALE GENOMIC DNA]</scope>
    <source>
        <strain evidence="2 3">NE1TT3</strain>
    </source>
</reference>
<gene>
    <name evidence="2" type="ORF">PUW80_13985</name>
</gene>